<protein>
    <submittedName>
        <fullName evidence="2">Uncharacterized protein</fullName>
    </submittedName>
</protein>
<feature type="transmembrane region" description="Helical" evidence="1">
    <location>
        <begin position="44"/>
        <end position="64"/>
    </location>
</feature>
<organism evidence="2 3">
    <name type="scientific">Lachnoclostridium phocaeense</name>
    <dbReference type="NCBI Taxonomy" id="1871021"/>
    <lineage>
        <taxon>Bacteria</taxon>
        <taxon>Bacillati</taxon>
        <taxon>Bacillota</taxon>
        <taxon>Clostridia</taxon>
        <taxon>Lachnospirales</taxon>
        <taxon>Lachnospiraceae</taxon>
    </lineage>
</organism>
<reference evidence="2" key="1">
    <citation type="journal article" date="2021" name="PeerJ">
        <title>Extensive microbial diversity within the chicken gut microbiome revealed by metagenomics and culture.</title>
        <authorList>
            <person name="Gilroy R."/>
            <person name="Ravi A."/>
            <person name="Getino M."/>
            <person name="Pursley I."/>
            <person name="Horton D.L."/>
            <person name="Alikhan N.F."/>
            <person name="Baker D."/>
            <person name="Gharbi K."/>
            <person name="Hall N."/>
            <person name="Watson M."/>
            <person name="Adriaenssens E.M."/>
            <person name="Foster-Nyarko E."/>
            <person name="Jarju S."/>
            <person name="Secka A."/>
            <person name="Antonio M."/>
            <person name="Oren A."/>
            <person name="Chaudhuri R.R."/>
            <person name="La Ragione R."/>
            <person name="Hildebrand F."/>
            <person name="Pallen M.J."/>
        </authorList>
    </citation>
    <scope>NUCLEOTIDE SEQUENCE</scope>
    <source>
        <strain evidence="2">ChiSjej5B23-16112</strain>
    </source>
</reference>
<reference evidence="2" key="2">
    <citation type="submission" date="2021-09" db="EMBL/GenBank/DDBJ databases">
        <authorList>
            <person name="Gilroy R."/>
        </authorList>
    </citation>
    <scope>NUCLEOTIDE SEQUENCE</scope>
    <source>
        <strain evidence="2">ChiSjej5B23-16112</strain>
    </source>
</reference>
<keyword evidence="1" id="KW-0472">Membrane</keyword>
<sequence length="106" mass="11433">MDSRTVMELVLVTVLAVLGIVLTVCESRRVTEPITVQTTPYRSVLISGMTAALAAAVLCVAALWEHSGMYSILAAGAYLAVYFLVRYFCGKRQAERSGDGQNSRSS</sequence>
<accession>A0A921HYK8</accession>
<gene>
    <name evidence="2" type="ORF">K8V82_00180</name>
</gene>
<keyword evidence="1" id="KW-0812">Transmembrane</keyword>
<evidence type="ECO:0000256" key="1">
    <source>
        <dbReference type="SAM" id="Phobius"/>
    </source>
</evidence>
<dbReference type="AlphaFoldDB" id="A0A921HYK8"/>
<keyword evidence="1" id="KW-1133">Transmembrane helix</keyword>
<dbReference type="Proteomes" id="UP000769156">
    <property type="component" value="Unassembled WGS sequence"/>
</dbReference>
<proteinExistence type="predicted"/>
<name>A0A921HYK8_9FIRM</name>
<comment type="caution">
    <text evidence="2">The sequence shown here is derived from an EMBL/GenBank/DDBJ whole genome shotgun (WGS) entry which is preliminary data.</text>
</comment>
<feature type="transmembrane region" description="Helical" evidence="1">
    <location>
        <begin position="70"/>
        <end position="89"/>
    </location>
</feature>
<evidence type="ECO:0000313" key="3">
    <source>
        <dbReference type="Proteomes" id="UP000769156"/>
    </source>
</evidence>
<evidence type="ECO:0000313" key="2">
    <source>
        <dbReference type="EMBL" id="HJF93195.1"/>
    </source>
</evidence>
<feature type="transmembrane region" description="Helical" evidence="1">
    <location>
        <begin position="6"/>
        <end position="24"/>
    </location>
</feature>
<dbReference type="EMBL" id="DYVY01000006">
    <property type="protein sequence ID" value="HJF93195.1"/>
    <property type="molecule type" value="Genomic_DNA"/>
</dbReference>